<keyword evidence="3" id="KW-1185">Reference proteome</keyword>
<organism evidence="2 3">
    <name type="scientific">Aspergillus avenaceus</name>
    <dbReference type="NCBI Taxonomy" id="36643"/>
    <lineage>
        <taxon>Eukaryota</taxon>
        <taxon>Fungi</taxon>
        <taxon>Dikarya</taxon>
        <taxon>Ascomycota</taxon>
        <taxon>Pezizomycotina</taxon>
        <taxon>Eurotiomycetes</taxon>
        <taxon>Eurotiomycetidae</taxon>
        <taxon>Eurotiales</taxon>
        <taxon>Aspergillaceae</taxon>
        <taxon>Aspergillus</taxon>
        <taxon>Aspergillus subgen. Circumdati</taxon>
    </lineage>
</organism>
<accession>A0A5N6TG15</accession>
<feature type="compositionally biased region" description="Polar residues" evidence="1">
    <location>
        <begin position="1"/>
        <end position="23"/>
    </location>
</feature>
<sequence length="163" mass="17947">MNSILRTSFRLPTTKSLVPSTYSARRAFSLSPRTYGQSSYGGEGDTQSQQPNNPRNSPTRDIEHPGPAAPDVSKGSTTSKPQSSTTQEDRDEQDSEGTPTHMSPSNKAHPTITDGRQSPNLDSKGNPRSDVPKDVKKHNEEMEKRYDRPYNQIGDEGGVRKGF</sequence>
<feature type="region of interest" description="Disordered" evidence="1">
    <location>
        <begin position="1"/>
        <end position="163"/>
    </location>
</feature>
<evidence type="ECO:0000313" key="2">
    <source>
        <dbReference type="EMBL" id="KAE8145041.1"/>
    </source>
</evidence>
<feature type="compositionally biased region" description="Low complexity" evidence="1">
    <location>
        <begin position="73"/>
        <end position="86"/>
    </location>
</feature>
<feature type="compositionally biased region" description="Basic and acidic residues" evidence="1">
    <location>
        <begin position="125"/>
        <end position="148"/>
    </location>
</feature>
<protein>
    <submittedName>
        <fullName evidence="2">Uncharacterized protein</fullName>
    </submittedName>
</protein>
<dbReference type="Proteomes" id="UP000325780">
    <property type="component" value="Unassembled WGS sequence"/>
</dbReference>
<dbReference type="OrthoDB" id="5334244at2759"/>
<feature type="compositionally biased region" description="Polar residues" evidence="1">
    <location>
        <begin position="96"/>
        <end position="123"/>
    </location>
</feature>
<dbReference type="AlphaFoldDB" id="A0A5N6TG15"/>
<reference evidence="2 3" key="1">
    <citation type="submission" date="2019-04" db="EMBL/GenBank/DDBJ databases">
        <title>Friends and foes A comparative genomics study of 23 Aspergillus species from section Flavi.</title>
        <authorList>
            <consortium name="DOE Joint Genome Institute"/>
            <person name="Kjaerbolling I."/>
            <person name="Vesth T."/>
            <person name="Frisvad J.C."/>
            <person name="Nybo J.L."/>
            <person name="Theobald S."/>
            <person name="Kildgaard S."/>
            <person name="Isbrandt T."/>
            <person name="Kuo A."/>
            <person name="Sato A."/>
            <person name="Lyhne E.K."/>
            <person name="Kogle M.E."/>
            <person name="Wiebenga A."/>
            <person name="Kun R.S."/>
            <person name="Lubbers R.J."/>
            <person name="Makela M.R."/>
            <person name="Barry K."/>
            <person name="Chovatia M."/>
            <person name="Clum A."/>
            <person name="Daum C."/>
            <person name="Haridas S."/>
            <person name="He G."/>
            <person name="LaButti K."/>
            <person name="Lipzen A."/>
            <person name="Mondo S."/>
            <person name="Riley R."/>
            <person name="Salamov A."/>
            <person name="Simmons B.A."/>
            <person name="Magnuson J.K."/>
            <person name="Henrissat B."/>
            <person name="Mortensen U.H."/>
            <person name="Larsen T.O."/>
            <person name="Devries R.P."/>
            <person name="Grigoriev I.V."/>
            <person name="Machida M."/>
            <person name="Baker S.E."/>
            <person name="Andersen M.R."/>
        </authorList>
    </citation>
    <scope>NUCLEOTIDE SEQUENCE [LARGE SCALE GENOMIC DNA]</scope>
    <source>
        <strain evidence="2 3">IBT 18842</strain>
    </source>
</reference>
<evidence type="ECO:0000313" key="3">
    <source>
        <dbReference type="Proteomes" id="UP000325780"/>
    </source>
</evidence>
<proteinExistence type="predicted"/>
<gene>
    <name evidence="2" type="ORF">BDV25DRAFT_78555</name>
</gene>
<evidence type="ECO:0000256" key="1">
    <source>
        <dbReference type="SAM" id="MobiDB-lite"/>
    </source>
</evidence>
<dbReference type="EMBL" id="ML742396">
    <property type="protein sequence ID" value="KAE8145041.1"/>
    <property type="molecule type" value="Genomic_DNA"/>
</dbReference>
<name>A0A5N6TG15_ASPAV</name>
<feature type="compositionally biased region" description="Polar residues" evidence="1">
    <location>
        <begin position="45"/>
        <end position="57"/>
    </location>
</feature>